<evidence type="ECO:0000313" key="4">
    <source>
        <dbReference type="Proteomes" id="UP000059188"/>
    </source>
</evidence>
<feature type="compositionally biased region" description="Low complexity" evidence="1">
    <location>
        <begin position="17"/>
        <end position="26"/>
    </location>
</feature>
<keyword evidence="4" id="KW-1185">Reference proteome</keyword>
<reference evidence="3 4" key="1">
    <citation type="submission" date="2014-11" db="EMBL/GenBank/DDBJ databases">
        <authorList>
            <person name="Wibberg Daniel"/>
        </authorList>
    </citation>
    <scope>NUCLEOTIDE SEQUENCE [LARGE SCALE GENOMIC DNA]</scope>
    <source>
        <strain evidence="3">Rhizoctonia solani AG1-IB 7/3/14</strain>
    </source>
</reference>
<feature type="compositionally biased region" description="Low complexity" evidence="1">
    <location>
        <begin position="440"/>
        <end position="450"/>
    </location>
</feature>
<sequence length="699" mass="77427">MSDAEDIADSEIESDGGESLTSSSESGLKRFIYEPPPDGIGYGEPHLDRMPAKIVERICARAGLKEIIALRQTCKALDKAIANRPAIWTSLVEAYRRLSHDTILLGSSPVVMPDVYHLTGFQEDILRCALILKNKWHRPTFQARQATIDLLRHDPCGIDQILFVPDTMGRFFLTVSRASVILWTLEPDGVPHRCRSILTTSGKEMIVRALTSRPRSSLVAYLAVQIIQQHTHRLRTEIYQLHLSRPGYIHDPGFGLSAVHETEGALVAFVDYVLAYATNDVGQTIIICCWVSKRATRLVTPVSEHELRWQHSTCRTATIGSDFIVVVRDSTAEIYPRNDFAIIDYGLKPTTSGRIIRGALEMLPVTYATDMVMFPASFLSPPSVYIHDRLSLSYGTDETQTVRVISLVGVAHSASPPTDPSVPYFVAAAQLYRWTPPRPDSSSRSTSPSHTAPPSPTHTTPSCSPLPSHMHSQVPRSQTPSPTHTQPPSYSSLLPVDKYKFVFHVHALQHHHPHFSYGPAIAGPNGRSVMLATAVNPSNGPNQPKQYVLKYRHPTCRELRQFLKERMHASTSSGIGRPQTPGHRPISHPQIEETSQPPPSQHGHVQLPHPPSHPLLNLRPAPIQEPYHGALAPLTRPLPMLDVLRGMSSLWQTQERIGYEMIAWDEGAGTILVASRLGETVVLECAKPVLDPVGASLWH</sequence>
<feature type="domain" description="F-box" evidence="2">
    <location>
        <begin position="44"/>
        <end position="91"/>
    </location>
</feature>
<feature type="region of interest" description="Disordered" evidence="1">
    <location>
        <begin position="436"/>
        <end position="491"/>
    </location>
</feature>
<feature type="region of interest" description="Disordered" evidence="1">
    <location>
        <begin position="1"/>
        <end position="28"/>
    </location>
</feature>
<feature type="region of interest" description="Disordered" evidence="1">
    <location>
        <begin position="568"/>
        <end position="620"/>
    </location>
</feature>
<feature type="compositionally biased region" description="Low complexity" evidence="1">
    <location>
        <begin position="457"/>
        <end position="468"/>
    </location>
</feature>
<evidence type="ECO:0000256" key="1">
    <source>
        <dbReference type="SAM" id="MobiDB-lite"/>
    </source>
</evidence>
<dbReference type="EMBL" id="LN679101">
    <property type="protein sequence ID" value="CEL55055.1"/>
    <property type="molecule type" value="Genomic_DNA"/>
</dbReference>
<dbReference type="STRING" id="1108050.A0A0B7FC10"/>
<name>A0A0B7FC10_THACB</name>
<evidence type="ECO:0000259" key="2">
    <source>
        <dbReference type="PROSITE" id="PS50181"/>
    </source>
</evidence>
<organism evidence="3 4">
    <name type="scientific">Thanatephorus cucumeris (strain AG1-IB / isolate 7/3/14)</name>
    <name type="common">Lettuce bottom rot fungus</name>
    <name type="synonym">Rhizoctonia solani</name>
    <dbReference type="NCBI Taxonomy" id="1108050"/>
    <lineage>
        <taxon>Eukaryota</taxon>
        <taxon>Fungi</taxon>
        <taxon>Dikarya</taxon>
        <taxon>Basidiomycota</taxon>
        <taxon>Agaricomycotina</taxon>
        <taxon>Agaricomycetes</taxon>
        <taxon>Cantharellales</taxon>
        <taxon>Ceratobasidiaceae</taxon>
        <taxon>Rhizoctonia</taxon>
        <taxon>Rhizoctonia solani AG-1</taxon>
    </lineage>
</organism>
<dbReference type="InterPro" id="IPR001810">
    <property type="entry name" value="F-box_dom"/>
</dbReference>
<evidence type="ECO:0000313" key="3">
    <source>
        <dbReference type="EMBL" id="CEL55055.1"/>
    </source>
</evidence>
<feature type="compositionally biased region" description="Acidic residues" evidence="1">
    <location>
        <begin position="1"/>
        <end position="16"/>
    </location>
</feature>
<feature type="compositionally biased region" description="Low complexity" evidence="1">
    <location>
        <begin position="475"/>
        <end position="491"/>
    </location>
</feature>
<dbReference type="AlphaFoldDB" id="A0A0B7FC10"/>
<protein>
    <recommendedName>
        <fullName evidence="2">F-box domain-containing protein</fullName>
    </recommendedName>
</protein>
<accession>A0A0B7FC10</accession>
<dbReference type="OrthoDB" id="1405469at2759"/>
<proteinExistence type="predicted"/>
<dbReference type="PROSITE" id="PS50181">
    <property type="entry name" value="FBOX"/>
    <property type="match status" value="1"/>
</dbReference>
<dbReference type="Proteomes" id="UP000059188">
    <property type="component" value="Unassembled WGS sequence"/>
</dbReference>
<gene>
    <name evidence="3" type="ORF">RSOLAG1IB_01063</name>
</gene>